<dbReference type="RefSeq" id="WP_054734590.1">
    <property type="nucleotide sequence ID" value="NZ_CP009430.1"/>
</dbReference>
<geneLocation type="plasmid" evidence="7 8">
    <name>unnamed1</name>
</geneLocation>
<evidence type="ECO:0000259" key="6">
    <source>
        <dbReference type="PROSITE" id="PS50931"/>
    </source>
</evidence>
<reference evidence="8" key="1">
    <citation type="submission" date="2015-11" db="EMBL/GenBank/DDBJ databases">
        <title>Complete genome sequence of a polyethylene-glycol degrader Sphingopyxis macrogoltabida 203N (NBRC 111659).</title>
        <authorList>
            <person name="Yoshiyuki O."/>
            <person name="Shouta N."/>
            <person name="Nagata Y."/>
            <person name="Numata M."/>
            <person name="Tsuchikane K."/>
            <person name="Hosoyama A."/>
            <person name="Yamazoe A."/>
            <person name="Tsuda M."/>
            <person name="Fujita N."/>
            <person name="Kawai F."/>
        </authorList>
    </citation>
    <scope>NUCLEOTIDE SEQUENCE [LARGE SCALE GENOMIC DNA]</scope>
    <source>
        <strain evidence="8">203N</strain>
        <plasmid evidence="8">unnamed1</plasmid>
    </source>
</reference>
<evidence type="ECO:0000256" key="5">
    <source>
        <dbReference type="ARBA" id="ARBA00023163"/>
    </source>
</evidence>
<dbReference type="AlphaFoldDB" id="A0AAC9AZ72"/>
<reference evidence="7 8" key="2">
    <citation type="journal article" date="2016" name="Genome Announc.">
        <title>Complete Genome Sequence of Sphingopyxis macrogoltabida Strain 203N (NBRC 111659), a Polyethylene Glycol Degrader.</title>
        <authorList>
            <person name="Ohtsubo Y."/>
            <person name="Nonoyama S."/>
            <person name="Nagata Y."/>
            <person name="Numata M."/>
            <person name="Tsuchikane K."/>
            <person name="Hosoyama A."/>
            <person name="Yamazoe A."/>
            <person name="Tsuda M."/>
            <person name="Fujita N."/>
            <person name="Kawai F."/>
        </authorList>
    </citation>
    <scope>NUCLEOTIDE SEQUENCE [LARGE SCALE GENOMIC DNA]</scope>
    <source>
        <strain evidence="7 8">203N</strain>
    </source>
</reference>
<accession>A0AAC9AZ72</accession>
<dbReference type="PRINTS" id="PR00039">
    <property type="entry name" value="HTHLYSR"/>
</dbReference>
<dbReference type="GO" id="GO:0003677">
    <property type="term" value="F:DNA binding"/>
    <property type="evidence" value="ECO:0007669"/>
    <property type="project" value="UniProtKB-KW"/>
</dbReference>
<proteinExistence type="inferred from homology"/>
<dbReference type="Pfam" id="PF00126">
    <property type="entry name" value="HTH_1"/>
    <property type="match status" value="1"/>
</dbReference>
<dbReference type="InterPro" id="IPR036388">
    <property type="entry name" value="WH-like_DNA-bd_sf"/>
</dbReference>
<dbReference type="FunFam" id="1.10.10.10:FF:000001">
    <property type="entry name" value="LysR family transcriptional regulator"/>
    <property type="match status" value="1"/>
</dbReference>
<protein>
    <recommendedName>
        <fullName evidence="6">HTH lysR-type domain-containing protein</fullName>
    </recommendedName>
</protein>
<evidence type="ECO:0000313" key="7">
    <source>
        <dbReference type="EMBL" id="AMU92583.1"/>
    </source>
</evidence>
<dbReference type="GO" id="GO:0003700">
    <property type="term" value="F:DNA-binding transcription factor activity"/>
    <property type="evidence" value="ECO:0007669"/>
    <property type="project" value="InterPro"/>
</dbReference>
<feature type="domain" description="HTH lysR-type" evidence="6">
    <location>
        <begin position="1"/>
        <end position="58"/>
    </location>
</feature>
<evidence type="ECO:0000256" key="4">
    <source>
        <dbReference type="ARBA" id="ARBA00023159"/>
    </source>
</evidence>
<dbReference type="KEGG" id="smaz:LH19_26460"/>
<dbReference type="SUPFAM" id="SSF46785">
    <property type="entry name" value="Winged helix' DNA-binding domain"/>
    <property type="match status" value="1"/>
</dbReference>
<organism evidence="7 8">
    <name type="scientific">Sphingopyxis macrogoltabida</name>
    <name type="common">Sphingomonas macrogoltabidus</name>
    <dbReference type="NCBI Taxonomy" id="33050"/>
    <lineage>
        <taxon>Bacteria</taxon>
        <taxon>Pseudomonadati</taxon>
        <taxon>Pseudomonadota</taxon>
        <taxon>Alphaproteobacteria</taxon>
        <taxon>Sphingomonadales</taxon>
        <taxon>Sphingomonadaceae</taxon>
        <taxon>Sphingopyxis</taxon>
    </lineage>
</organism>
<evidence type="ECO:0000256" key="1">
    <source>
        <dbReference type="ARBA" id="ARBA00009437"/>
    </source>
</evidence>
<name>A0AAC9AZ72_SPHMC</name>
<evidence type="ECO:0000256" key="2">
    <source>
        <dbReference type="ARBA" id="ARBA00023015"/>
    </source>
</evidence>
<keyword evidence="5" id="KW-0804">Transcription</keyword>
<dbReference type="Pfam" id="PF03466">
    <property type="entry name" value="LysR_substrate"/>
    <property type="match status" value="1"/>
</dbReference>
<keyword evidence="7" id="KW-0614">Plasmid</keyword>
<dbReference type="Gene3D" id="1.10.10.10">
    <property type="entry name" value="Winged helix-like DNA-binding domain superfamily/Winged helix DNA-binding domain"/>
    <property type="match status" value="1"/>
</dbReference>
<keyword evidence="8" id="KW-1185">Reference proteome</keyword>
<gene>
    <name evidence="7" type="ORF">ATM17_30450</name>
</gene>
<sequence>MDHKWLRNFLRVAELGSLSKASDRLRIAQPALSRQIRLLEAELGIALFTRHRRGMELTAAGLDLQQRILDPLDAIDRAIGEVRMGSDGARTPLALGMPPTVSCILAGRIARHVASCAPGLLLRIVEGYTGYLVDWLQGGEIDAAILYGPAADFHLHAEDLLVEDLVMIGPGGGSLAPDRPTTFDQFALSDLILPSDPHGLRVVLERAATRASRPLNIRFEADSLLVLKELVEAGLGFSALPLSAVNREVATGRLQFSPLEMPTPRRQLILCTLPERSGASATETIARLIRELITQLVANGEWQANLMFEPAPLSP</sequence>
<evidence type="ECO:0000256" key="3">
    <source>
        <dbReference type="ARBA" id="ARBA00023125"/>
    </source>
</evidence>
<keyword evidence="4" id="KW-0010">Activator</keyword>
<dbReference type="GO" id="GO:2000142">
    <property type="term" value="P:regulation of DNA-templated transcription initiation"/>
    <property type="evidence" value="ECO:0007669"/>
    <property type="project" value="TreeGrafter"/>
</dbReference>
<dbReference type="PANTHER" id="PTHR30293">
    <property type="entry name" value="TRANSCRIPTIONAL REGULATORY PROTEIN NAC-RELATED"/>
    <property type="match status" value="1"/>
</dbReference>
<dbReference type="InterPro" id="IPR005119">
    <property type="entry name" value="LysR_subst-bd"/>
</dbReference>
<comment type="similarity">
    <text evidence="1">Belongs to the LysR transcriptional regulatory family.</text>
</comment>
<dbReference type="Proteomes" id="UP000076088">
    <property type="component" value="Plasmid unnamed1"/>
</dbReference>
<dbReference type="PANTHER" id="PTHR30293:SF0">
    <property type="entry name" value="NITROGEN ASSIMILATION REGULATORY PROTEIN NAC"/>
    <property type="match status" value="1"/>
</dbReference>
<keyword evidence="2" id="KW-0805">Transcription regulation</keyword>
<dbReference type="InterPro" id="IPR000847">
    <property type="entry name" value="LysR_HTH_N"/>
</dbReference>
<keyword evidence="3" id="KW-0238">DNA-binding</keyword>
<evidence type="ECO:0000313" key="8">
    <source>
        <dbReference type="Proteomes" id="UP000076088"/>
    </source>
</evidence>
<dbReference type="Gene3D" id="3.40.190.10">
    <property type="entry name" value="Periplasmic binding protein-like II"/>
    <property type="match status" value="2"/>
</dbReference>
<dbReference type="InterPro" id="IPR036390">
    <property type="entry name" value="WH_DNA-bd_sf"/>
</dbReference>
<dbReference type="SUPFAM" id="SSF53850">
    <property type="entry name" value="Periplasmic binding protein-like II"/>
    <property type="match status" value="1"/>
</dbReference>
<dbReference type="PROSITE" id="PS50931">
    <property type="entry name" value="HTH_LYSR"/>
    <property type="match status" value="1"/>
</dbReference>
<dbReference type="EMBL" id="CP013345">
    <property type="protein sequence ID" value="AMU92583.1"/>
    <property type="molecule type" value="Genomic_DNA"/>
</dbReference>